<proteinExistence type="predicted"/>
<dbReference type="OrthoDB" id="4161186at2759"/>
<evidence type="ECO:0000313" key="1">
    <source>
        <dbReference type="EMBL" id="OCK73344.1"/>
    </source>
</evidence>
<reference evidence="1 2" key="1">
    <citation type="journal article" date="2016" name="Nat. Commun.">
        <title>Ectomycorrhizal ecology is imprinted in the genome of the dominant symbiotic fungus Cenococcum geophilum.</title>
        <authorList>
            <consortium name="DOE Joint Genome Institute"/>
            <person name="Peter M."/>
            <person name="Kohler A."/>
            <person name="Ohm R.A."/>
            <person name="Kuo A."/>
            <person name="Krutzmann J."/>
            <person name="Morin E."/>
            <person name="Arend M."/>
            <person name="Barry K.W."/>
            <person name="Binder M."/>
            <person name="Choi C."/>
            <person name="Clum A."/>
            <person name="Copeland A."/>
            <person name="Grisel N."/>
            <person name="Haridas S."/>
            <person name="Kipfer T."/>
            <person name="LaButti K."/>
            <person name="Lindquist E."/>
            <person name="Lipzen A."/>
            <person name="Maire R."/>
            <person name="Meier B."/>
            <person name="Mihaltcheva S."/>
            <person name="Molinier V."/>
            <person name="Murat C."/>
            <person name="Poggeler S."/>
            <person name="Quandt C.A."/>
            <person name="Sperisen C."/>
            <person name="Tritt A."/>
            <person name="Tisserant E."/>
            <person name="Crous P.W."/>
            <person name="Henrissat B."/>
            <person name="Nehls U."/>
            <person name="Egli S."/>
            <person name="Spatafora J.W."/>
            <person name="Grigoriev I.V."/>
            <person name="Martin F.M."/>
        </authorList>
    </citation>
    <scope>NUCLEOTIDE SEQUENCE [LARGE SCALE GENOMIC DNA]</scope>
    <source>
        <strain evidence="1 2">CBS 459.81</strain>
    </source>
</reference>
<organism evidence="1 2">
    <name type="scientific">Lepidopterella palustris CBS 459.81</name>
    <dbReference type="NCBI Taxonomy" id="1314670"/>
    <lineage>
        <taxon>Eukaryota</taxon>
        <taxon>Fungi</taxon>
        <taxon>Dikarya</taxon>
        <taxon>Ascomycota</taxon>
        <taxon>Pezizomycotina</taxon>
        <taxon>Dothideomycetes</taxon>
        <taxon>Pleosporomycetidae</taxon>
        <taxon>Mytilinidiales</taxon>
        <taxon>Argynnaceae</taxon>
        <taxon>Lepidopterella</taxon>
    </lineage>
</organism>
<dbReference type="Proteomes" id="UP000250266">
    <property type="component" value="Unassembled WGS sequence"/>
</dbReference>
<protein>
    <submittedName>
        <fullName evidence="1">Uncharacterized protein</fullName>
    </submittedName>
</protein>
<evidence type="ECO:0000313" key="2">
    <source>
        <dbReference type="Proteomes" id="UP000250266"/>
    </source>
</evidence>
<accession>A0A8E2DXB3</accession>
<dbReference type="EMBL" id="KV745818">
    <property type="protein sequence ID" value="OCK73344.1"/>
    <property type="molecule type" value="Genomic_DNA"/>
</dbReference>
<gene>
    <name evidence="1" type="ORF">K432DRAFT_313041</name>
</gene>
<feature type="non-terminal residue" evidence="1">
    <location>
        <position position="1"/>
    </location>
</feature>
<dbReference type="AlphaFoldDB" id="A0A8E2DXB3"/>
<name>A0A8E2DXB3_9PEZI</name>
<keyword evidence="2" id="KW-1185">Reference proteome</keyword>
<sequence length="63" mass="6973">NLNKTQNPDINADDPSITALFEPTLTIIGHKYKIYYAYLSSAAGDIIILGLDKKFTNLSTRSI</sequence>